<gene>
    <name evidence="2" type="ORF">K489DRAFT_39074</name>
</gene>
<name>A0A6J3M156_9PEZI</name>
<reference evidence="2" key="3">
    <citation type="submission" date="2025-08" db="UniProtKB">
        <authorList>
            <consortium name="RefSeq"/>
        </authorList>
    </citation>
    <scope>IDENTIFICATION</scope>
    <source>
        <strain evidence="2">CBS 342.82</strain>
    </source>
</reference>
<dbReference type="Proteomes" id="UP000504637">
    <property type="component" value="Unplaced"/>
</dbReference>
<dbReference type="Gene3D" id="1.20.120.450">
    <property type="entry name" value="dinb family like domain"/>
    <property type="match status" value="1"/>
</dbReference>
<dbReference type="RefSeq" id="XP_033457688.1">
    <property type="nucleotide sequence ID" value="XM_033606626.1"/>
</dbReference>
<dbReference type="Pfam" id="PF09351">
    <property type="entry name" value="DUF1993"/>
    <property type="match status" value="1"/>
</dbReference>
<keyword evidence="1" id="KW-1185">Reference proteome</keyword>
<dbReference type="PANTHER" id="PTHR36922">
    <property type="entry name" value="BLL2446 PROTEIN"/>
    <property type="match status" value="1"/>
</dbReference>
<sequence>MSVSLYDVTVPTYIFGLEQLKEFLKKGEKWAEDEGQDKEILLQGRLAPDMLPLINQIRIISDISKSLVQRIGRGEATPLEDNEATFEDLYARIDKTVEILQAAKRENFQGPEEAAILGVGPASAKKYYKLTSLEFVQKWSLPNFFFHKTTAYNILRNAGVPLGKLDFLGAHSFFVNEVDAPAQ</sequence>
<evidence type="ECO:0000313" key="1">
    <source>
        <dbReference type="Proteomes" id="UP000504637"/>
    </source>
</evidence>
<protein>
    <submittedName>
        <fullName evidence="2">Uncharacterized protein</fullName>
    </submittedName>
</protein>
<dbReference type="AlphaFoldDB" id="A0A6J3M156"/>
<reference evidence="2" key="1">
    <citation type="submission" date="2020-01" db="EMBL/GenBank/DDBJ databases">
        <authorList>
            <consortium name="DOE Joint Genome Institute"/>
            <person name="Haridas S."/>
            <person name="Albert R."/>
            <person name="Binder M."/>
            <person name="Bloem J."/>
            <person name="Labutti K."/>
            <person name="Salamov A."/>
            <person name="Andreopoulos B."/>
            <person name="Baker S.E."/>
            <person name="Barry K."/>
            <person name="Bills G."/>
            <person name="Bluhm B.H."/>
            <person name="Cannon C."/>
            <person name="Castanera R."/>
            <person name="Culley D.E."/>
            <person name="Daum C."/>
            <person name="Ezra D."/>
            <person name="Gonzalez J.B."/>
            <person name="Henrissat B."/>
            <person name="Kuo A."/>
            <person name="Liang C."/>
            <person name="Lipzen A."/>
            <person name="Lutzoni F."/>
            <person name="Magnuson J."/>
            <person name="Mondo S."/>
            <person name="Nolan M."/>
            <person name="Ohm R."/>
            <person name="Pangilinan J."/>
            <person name="Park H.-J."/>
            <person name="Ramirez L."/>
            <person name="Alfaro M."/>
            <person name="Sun H."/>
            <person name="Tritt A."/>
            <person name="Yoshinaga Y."/>
            <person name="Zwiers L.-H."/>
            <person name="Turgeon B.G."/>
            <person name="Goodwin S.B."/>
            <person name="Spatafora J.W."/>
            <person name="Crous P.W."/>
            <person name="Grigoriev I.V."/>
        </authorList>
    </citation>
    <scope>NUCLEOTIDE SEQUENCE</scope>
    <source>
        <strain evidence="2">CBS 342.82</strain>
    </source>
</reference>
<evidence type="ECO:0000313" key="2">
    <source>
        <dbReference type="RefSeq" id="XP_033457688.1"/>
    </source>
</evidence>
<dbReference type="InterPro" id="IPR018531">
    <property type="entry name" value="DUF1993"/>
</dbReference>
<dbReference type="PANTHER" id="PTHR36922:SF1">
    <property type="entry name" value="DUF1993 DOMAIN-CONTAINING PROTEIN"/>
    <property type="match status" value="1"/>
</dbReference>
<accession>A0A6J3M156</accession>
<organism evidence="2">
    <name type="scientific">Dissoconium aciculare CBS 342.82</name>
    <dbReference type="NCBI Taxonomy" id="1314786"/>
    <lineage>
        <taxon>Eukaryota</taxon>
        <taxon>Fungi</taxon>
        <taxon>Dikarya</taxon>
        <taxon>Ascomycota</taxon>
        <taxon>Pezizomycotina</taxon>
        <taxon>Dothideomycetes</taxon>
        <taxon>Dothideomycetidae</taxon>
        <taxon>Mycosphaerellales</taxon>
        <taxon>Dissoconiaceae</taxon>
        <taxon>Dissoconium</taxon>
    </lineage>
</organism>
<dbReference type="GeneID" id="54364426"/>
<dbReference type="InterPro" id="IPR034660">
    <property type="entry name" value="DinB/YfiT-like"/>
</dbReference>
<proteinExistence type="predicted"/>
<reference evidence="2" key="2">
    <citation type="submission" date="2020-04" db="EMBL/GenBank/DDBJ databases">
        <authorList>
            <consortium name="NCBI Genome Project"/>
        </authorList>
    </citation>
    <scope>NUCLEOTIDE SEQUENCE</scope>
    <source>
        <strain evidence="2">CBS 342.82</strain>
    </source>
</reference>
<dbReference type="OrthoDB" id="3724345at2759"/>
<dbReference type="SUPFAM" id="SSF109854">
    <property type="entry name" value="DinB/YfiT-like putative metalloenzymes"/>
    <property type="match status" value="1"/>
</dbReference>